<organism evidence="2 3">
    <name type="scientific">Gellertiella hungarica</name>
    <dbReference type="NCBI Taxonomy" id="1572859"/>
    <lineage>
        <taxon>Bacteria</taxon>
        <taxon>Pseudomonadati</taxon>
        <taxon>Pseudomonadota</taxon>
        <taxon>Alphaproteobacteria</taxon>
        <taxon>Hyphomicrobiales</taxon>
        <taxon>Rhizobiaceae</taxon>
        <taxon>Gellertiella</taxon>
    </lineage>
</organism>
<dbReference type="PANTHER" id="PTHR38590">
    <property type="entry name" value="BLL0828 PROTEIN"/>
    <property type="match status" value="1"/>
</dbReference>
<protein>
    <submittedName>
        <fullName evidence="2">Very-short-patch-repair endonuclease</fullName>
    </submittedName>
</protein>
<dbReference type="InterPro" id="IPR011335">
    <property type="entry name" value="Restrct_endonuc-II-like"/>
</dbReference>
<dbReference type="Pfam" id="PF04480">
    <property type="entry name" value="DUF559"/>
    <property type="match status" value="1"/>
</dbReference>
<name>A0A7W6J893_9HYPH</name>
<dbReference type="AlphaFoldDB" id="A0A7W6J893"/>
<keyword evidence="3" id="KW-1185">Reference proteome</keyword>
<dbReference type="Gene3D" id="3.40.960.10">
    <property type="entry name" value="VSR Endonuclease"/>
    <property type="match status" value="1"/>
</dbReference>
<dbReference type="InterPro" id="IPR007569">
    <property type="entry name" value="DUF559"/>
</dbReference>
<dbReference type="Proteomes" id="UP000528286">
    <property type="component" value="Unassembled WGS sequence"/>
</dbReference>
<dbReference type="GO" id="GO:0004519">
    <property type="term" value="F:endonuclease activity"/>
    <property type="evidence" value="ECO:0007669"/>
    <property type="project" value="UniProtKB-KW"/>
</dbReference>
<reference evidence="2 3" key="1">
    <citation type="submission" date="2020-08" db="EMBL/GenBank/DDBJ databases">
        <title>Genomic Encyclopedia of Type Strains, Phase IV (KMG-IV): sequencing the most valuable type-strain genomes for metagenomic binning, comparative biology and taxonomic classification.</title>
        <authorList>
            <person name="Goeker M."/>
        </authorList>
    </citation>
    <scope>NUCLEOTIDE SEQUENCE [LARGE SCALE GENOMIC DNA]</scope>
    <source>
        <strain evidence="2 3">DSM 29853</strain>
    </source>
</reference>
<dbReference type="InterPro" id="IPR047216">
    <property type="entry name" value="Endonuclease_DUF559_bact"/>
</dbReference>
<keyword evidence="2" id="KW-0378">Hydrolase</keyword>
<evidence type="ECO:0000313" key="2">
    <source>
        <dbReference type="EMBL" id="MBB4065733.1"/>
    </source>
</evidence>
<comment type="caution">
    <text evidence="2">The sequence shown here is derived from an EMBL/GenBank/DDBJ whole genome shotgun (WGS) entry which is preliminary data.</text>
</comment>
<dbReference type="SUPFAM" id="SSF52980">
    <property type="entry name" value="Restriction endonuclease-like"/>
    <property type="match status" value="1"/>
</dbReference>
<proteinExistence type="predicted"/>
<dbReference type="PANTHER" id="PTHR38590:SF1">
    <property type="entry name" value="BLL0828 PROTEIN"/>
    <property type="match status" value="1"/>
</dbReference>
<dbReference type="EMBL" id="JACIEZ010000005">
    <property type="protein sequence ID" value="MBB4065733.1"/>
    <property type="molecule type" value="Genomic_DNA"/>
</dbReference>
<dbReference type="RefSeq" id="WP_183367016.1">
    <property type="nucleotide sequence ID" value="NZ_JACIEZ010000005.1"/>
</dbReference>
<evidence type="ECO:0000313" key="3">
    <source>
        <dbReference type="Proteomes" id="UP000528286"/>
    </source>
</evidence>
<dbReference type="CDD" id="cd01038">
    <property type="entry name" value="Endonuclease_DUF559"/>
    <property type="match status" value="1"/>
</dbReference>
<keyword evidence="2" id="KW-0540">Nuclease</keyword>
<gene>
    <name evidence="2" type="ORF">GGR23_002940</name>
</gene>
<sequence>MPSHHPVSPERRKNARRMRKGMTDAELAFWNAVRAHRLENLHFRRQMPILGYVVDFACPEKRLIVEFNGCHHALDPLADADRHRDRALARAGWTVLRFWNHEVLEDCAGVCRHVLITVGIPAF</sequence>
<evidence type="ECO:0000259" key="1">
    <source>
        <dbReference type="Pfam" id="PF04480"/>
    </source>
</evidence>
<accession>A0A7W6J893</accession>
<keyword evidence="2" id="KW-0255">Endonuclease</keyword>
<feature type="domain" description="DUF559" evidence="1">
    <location>
        <begin position="11"/>
        <end position="116"/>
    </location>
</feature>